<comment type="caution">
    <text evidence="3">The sequence shown here is derived from an EMBL/GenBank/DDBJ whole genome shotgun (WGS) entry which is preliminary data.</text>
</comment>
<dbReference type="EMBL" id="VSSQ01095137">
    <property type="protein sequence ID" value="MPN39369.1"/>
    <property type="molecule type" value="Genomic_DNA"/>
</dbReference>
<name>A0A645HM96_9ZZZZ</name>
<accession>A0A645HM96</accession>
<dbReference type="Gene3D" id="3.90.1150.10">
    <property type="entry name" value="Aspartate Aminotransferase, domain 1"/>
    <property type="match status" value="1"/>
</dbReference>
<gene>
    <name evidence="3" type="primary">iscS_69</name>
    <name evidence="3" type="ORF">SDC9_186897</name>
</gene>
<evidence type="ECO:0000313" key="3">
    <source>
        <dbReference type="EMBL" id="MPN39369.1"/>
    </source>
</evidence>
<dbReference type="InterPro" id="IPR000192">
    <property type="entry name" value="Aminotrans_V_dom"/>
</dbReference>
<dbReference type="SUPFAM" id="SSF53383">
    <property type="entry name" value="PLP-dependent transferases"/>
    <property type="match status" value="1"/>
</dbReference>
<evidence type="ECO:0000259" key="2">
    <source>
        <dbReference type="Pfam" id="PF00266"/>
    </source>
</evidence>
<organism evidence="3">
    <name type="scientific">bioreactor metagenome</name>
    <dbReference type="NCBI Taxonomy" id="1076179"/>
    <lineage>
        <taxon>unclassified sequences</taxon>
        <taxon>metagenomes</taxon>
        <taxon>ecological metagenomes</taxon>
    </lineage>
</organism>
<sequence>MGIDGIKFIGEPTAPHVLSFTLPGYPSQNIVSELDAKDIFISAGSACHRGKPSHVVSALGLSKKEAAGVVRISFGPDTNEADIDALVEALKAHVASRFPML</sequence>
<keyword evidence="3" id="KW-0808">Transferase</keyword>
<dbReference type="PANTHER" id="PTHR11601:SF50">
    <property type="entry name" value="CYSTEINE DESULFURASE ISCS 2-RELATED"/>
    <property type="match status" value="1"/>
</dbReference>
<dbReference type="PANTHER" id="PTHR11601">
    <property type="entry name" value="CYSTEINE DESULFURYLASE FAMILY MEMBER"/>
    <property type="match status" value="1"/>
</dbReference>
<proteinExistence type="predicted"/>
<dbReference type="InterPro" id="IPR015422">
    <property type="entry name" value="PyrdxlP-dep_Trfase_small"/>
</dbReference>
<protein>
    <submittedName>
        <fullName evidence="3">Cysteine desulfurase IscS</fullName>
        <ecNumber evidence="3">2.8.1.7</ecNumber>
    </submittedName>
</protein>
<dbReference type="EC" id="2.8.1.7" evidence="3"/>
<dbReference type="Pfam" id="PF00266">
    <property type="entry name" value="Aminotran_5"/>
    <property type="match status" value="1"/>
</dbReference>
<comment type="cofactor">
    <cofactor evidence="1">
        <name>pyridoxal 5'-phosphate</name>
        <dbReference type="ChEBI" id="CHEBI:597326"/>
    </cofactor>
</comment>
<dbReference type="AlphaFoldDB" id="A0A645HM96"/>
<dbReference type="InterPro" id="IPR015424">
    <property type="entry name" value="PyrdxlP-dep_Trfase"/>
</dbReference>
<feature type="domain" description="Aminotransferase class V" evidence="2">
    <location>
        <begin position="3"/>
        <end position="86"/>
    </location>
</feature>
<dbReference type="GO" id="GO:0031071">
    <property type="term" value="F:cysteine desulfurase activity"/>
    <property type="evidence" value="ECO:0007669"/>
    <property type="project" value="UniProtKB-EC"/>
</dbReference>
<evidence type="ECO:0000256" key="1">
    <source>
        <dbReference type="ARBA" id="ARBA00001933"/>
    </source>
</evidence>
<reference evidence="3" key="1">
    <citation type="submission" date="2019-08" db="EMBL/GenBank/DDBJ databases">
        <authorList>
            <person name="Kucharzyk K."/>
            <person name="Murdoch R.W."/>
            <person name="Higgins S."/>
            <person name="Loffler F."/>
        </authorList>
    </citation>
    <scope>NUCLEOTIDE SEQUENCE</scope>
</reference>